<evidence type="ECO:0000313" key="3">
    <source>
        <dbReference type="Proteomes" id="UP000234789"/>
    </source>
</evidence>
<evidence type="ECO:0000256" key="1">
    <source>
        <dbReference type="SAM" id="Phobius"/>
    </source>
</evidence>
<proteinExistence type="predicted"/>
<dbReference type="PANTHER" id="PTHR37826:SF3">
    <property type="entry name" value="J DOMAIN-CONTAINING PROTEIN"/>
    <property type="match status" value="1"/>
</dbReference>
<accession>A0A2N5MZV8</accession>
<feature type="transmembrane region" description="Helical" evidence="1">
    <location>
        <begin position="344"/>
        <end position="363"/>
    </location>
</feature>
<name>A0A2N5MZV8_9BACL</name>
<dbReference type="RefSeq" id="WP_101808295.1">
    <property type="nucleotide sequence ID" value="NZ_NFEZ01000004.1"/>
</dbReference>
<gene>
    <name evidence="2" type="ORF">B8V81_2052</name>
</gene>
<reference evidence="2 3" key="1">
    <citation type="submission" date="2017-05" db="EMBL/GenBank/DDBJ databases">
        <title>Functional genome analysis of Paenibacillus pasadenensis strain R16: insights on endophytic life style and antifungal activity.</title>
        <authorList>
            <person name="Passera A."/>
            <person name="Marcolungo L."/>
            <person name="Casati P."/>
            <person name="Brasca M."/>
            <person name="Quaglino F."/>
            <person name="Delledonne M."/>
        </authorList>
    </citation>
    <scope>NUCLEOTIDE SEQUENCE [LARGE SCALE GENOMIC DNA]</scope>
    <source>
        <strain evidence="2 3">R16</strain>
    </source>
</reference>
<dbReference type="Proteomes" id="UP000234789">
    <property type="component" value="Unassembled WGS sequence"/>
</dbReference>
<keyword evidence="2" id="KW-0547">Nucleotide-binding</keyword>
<dbReference type="AlphaFoldDB" id="A0A2N5MZV8"/>
<keyword evidence="1" id="KW-1133">Transmembrane helix</keyword>
<dbReference type="PANTHER" id="PTHR37826">
    <property type="entry name" value="FLOTILLIN BAND_7_5 DOMAIN PROTEIN"/>
    <property type="match status" value="1"/>
</dbReference>
<comment type="caution">
    <text evidence="2">The sequence shown here is derived from an EMBL/GenBank/DDBJ whole genome shotgun (WGS) entry which is preliminary data.</text>
</comment>
<keyword evidence="2" id="KW-0067">ATP-binding</keyword>
<dbReference type="GO" id="GO:0004386">
    <property type="term" value="F:helicase activity"/>
    <property type="evidence" value="ECO:0007669"/>
    <property type="project" value="UniProtKB-KW"/>
</dbReference>
<keyword evidence="1" id="KW-0472">Membrane</keyword>
<keyword evidence="1" id="KW-0812">Transmembrane</keyword>
<sequence length="367" mass="41000">MEEQAIAKDAIRFPCSSCGGPMLFDADTQQLKCAYCGRLQDIEADGSAPIEHALDGDEGGALTDWGLEQVAVRCGSCGGESLIPAQQTAAICPFCGSPKVLPHAQEQLIRPESLIPFRIDRDDAAASFRAWKKKRWFLPNAFKKENTAVQLSGIYIPYWTYDADTASSYSARRGDYHYRPVTRTRVVDGKTQTYTEMERYTVWRSVSGHYDRFFNDVLIPASGHYDAQLLDRLGNFRLDGLLGYKPDYLSGYIAERYSVGRDQGWERARRRIDAMLEDDIRSEIGGDEISGLTIGTQVAGRTYKHLLLPVWNAAYTYRGKPFRFMVNGQTGLVSGEAPRSPWKIGFFTLACLAVAAAIAWIVMQQQG</sequence>
<organism evidence="2 3">
    <name type="scientific">Paenibacillus pasadenensis</name>
    <dbReference type="NCBI Taxonomy" id="217090"/>
    <lineage>
        <taxon>Bacteria</taxon>
        <taxon>Bacillati</taxon>
        <taxon>Bacillota</taxon>
        <taxon>Bacilli</taxon>
        <taxon>Bacillales</taxon>
        <taxon>Paenibacillaceae</taxon>
        <taxon>Paenibacillus</taxon>
    </lineage>
</organism>
<keyword evidence="2" id="KW-0347">Helicase</keyword>
<protein>
    <submittedName>
        <fullName evidence="2">Primosomal protein N' (Replication factor Y)-superfamily II helicase</fullName>
    </submittedName>
</protein>
<keyword evidence="3" id="KW-1185">Reference proteome</keyword>
<evidence type="ECO:0000313" key="2">
    <source>
        <dbReference type="EMBL" id="PLT43621.1"/>
    </source>
</evidence>
<keyword evidence="2" id="KW-0378">Hydrolase</keyword>
<dbReference type="EMBL" id="NFEZ01000004">
    <property type="protein sequence ID" value="PLT43621.1"/>
    <property type="molecule type" value="Genomic_DNA"/>
</dbReference>